<dbReference type="AlphaFoldDB" id="A0A0R0ADE7"/>
<dbReference type="EMBL" id="LLXU01000106">
    <property type="protein sequence ID" value="KRG39540.1"/>
    <property type="molecule type" value="Genomic_DNA"/>
</dbReference>
<dbReference type="Gene3D" id="1.20.120.450">
    <property type="entry name" value="dinb family like domain"/>
    <property type="match status" value="1"/>
</dbReference>
<dbReference type="PANTHER" id="PTHR37302:SF1">
    <property type="entry name" value="PROTEIN DINB"/>
    <property type="match status" value="1"/>
</dbReference>
<comment type="caution">
    <text evidence="4">The sequence shown here is derived from an EMBL/GenBank/DDBJ whole genome shotgun (WGS) entry which is preliminary data.</text>
</comment>
<feature type="binding site" evidence="3">
    <location>
        <position position="146"/>
    </location>
    <ligand>
        <name>a divalent metal cation</name>
        <dbReference type="ChEBI" id="CHEBI:60240"/>
    </ligand>
</feature>
<name>A0A0R0ADE7_9GAMM</name>
<organism evidence="4 5">
    <name type="scientific">Stenotrophomonas panacihumi</name>
    <dbReference type="NCBI Taxonomy" id="676599"/>
    <lineage>
        <taxon>Bacteria</taxon>
        <taxon>Pseudomonadati</taxon>
        <taxon>Pseudomonadota</taxon>
        <taxon>Gammaproteobacteria</taxon>
        <taxon>Lysobacterales</taxon>
        <taxon>Lysobacteraceae</taxon>
        <taxon>Stenotrophomonas</taxon>
    </lineage>
</organism>
<proteinExistence type="inferred from homology"/>
<accession>A0A0R0ADE7</accession>
<gene>
    <name evidence="4" type="ORF">ARC20_13640</name>
</gene>
<dbReference type="OrthoDB" id="9807509at2"/>
<dbReference type="InterPro" id="IPR007837">
    <property type="entry name" value="DinB"/>
</dbReference>
<evidence type="ECO:0000256" key="2">
    <source>
        <dbReference type="ARBA" id="ARBA00022723"/>
    </source>
</evidence>
<evidence type="ECO:0000313" key="4">
    <source>
        <dbReference type="EMBL" id="KRG39540.1"/>
    </source>
</evidence>
<dbReference type="SUPFAM" id="SSF109854">
    <property type="entry name" value="DinB/YfiT-like putative metalloenzymes"/>
    <property type="match status" value="1"/>
</dbReference>
<dbReference type="Pfam" id="PF05163">
    <property type="entry name" value="DinB"/>
    <property type="match status" value="1"/>
</dbReference>
<dbReference type="Proteomes" id="UP000051802">
    <property type="component" value="Unassembled WGS sequence"/>
</dbReference>
<protein>
    <submittedName>
        <fullName evidence="4">Diguanylate cyclase</fullName>
    </submittedName>
</protein>
<evidence type="ECO:0000313" key="5">
    <source>
        <dbReference type="Proteomes" id="UP000051802"/>
    </source>
</evidence>
<sequence>MHRTDLIRQMAAYNQWMNDKLLLAAARLDPAALVADREAFFGSILRTLNHLVIADTIWLQRFARHPAAHAALDPVRALPAPNFSDLDRYTELPALAVHRRWLDALIVAWAESIDDPDLDVALHYANSRGVVSDKDFFGLLAHFFNHQTHHRGQVTTLFSQAGVDVGVTDLLALLPEQGQVQG</sequence>
<dbReference type="GO" id="GO:0046872">
    <property type="term" value="F:metal ion binding"/>
    <property type="evidence" value="ECO:0007669"/>
    <property type="project" value="UniProtKB-KW"/>
</dbReference>
<feature type="binding site" evidence="3">
    <location>
        <position position="150"/>
    </location>
    <ligand>
        <name>a divalent metal cation</name>
        <dbReference type="ChEBI" id="CHEBI:60240"/>
    </ligand>
</feature>
<dbReference type="InterPro" id="IPR034660">
    <property type="entry name" value="DinB/YfiT-like"/>
</dbReference>
<dbReference type="PANTHER" id="PTHR37302">
    <property type="entry name" value="SLR1116 PROTEIN"/>
    <property type="match status" value="1"/>
</dbReference>
<reference evidence="4 5" key="1">
    <citation type="submission" date="2015-10" db="EMBL/GenBank/DDBJ databases">
        <title>Genome sequencing and analysis of members of genus Stenotrophomonas.</title>
        <authorList>
            <person name="Patil P.P."/>
            <person name="Midha S."/>
            <person name="Patil P.B."/>
        </authorList>
    </citation>
    <scope>NUCLEOTIDE SEQUENCE [LARGE SCALE GENOMIC DNA]</scope>
    <source>
        <strain evidence="4 5">JCM 16536</strain>
    </source>
</reference>
<keyword evidence="2 3" id="KW-0479">Metal-binding</keyword>
<evidence type="ECO:0000256" key="1">
    <source>
        <dbReference type="ARBA" id="ARBA00008635"/>
    </source>
</evidence>
<evidence type="ECO:0000256" key="3">
    <source>
        <dbReference type="PIRSR" id="PIRSR607837-1"/>
    </source>
</evidence>
<comment type="similarity">
    <text evidence="1">Belongs to the DinB family.</text>
</comment>
<feature type="binding site" evidence="3">
    <location>
        <position position="50"/>
    </location>
    <ligand>
        <name>a divalent metal cation</name>
        <dbReference type="ChEBI" id="CHEBI:60240"/>
    </ligand>
</feature>
<dbReference type="RefSeq" id="WP_057648079.1">
    <property type="nucleotide sequence ID" value="NZ_LLXU01000106.1"/>
</dbReference>
<keyword evidence="5" id="KW-1185">Reference proteome</keyword>